<proteinExistence type="inferred from homology"/>
<dbReference type="CDD" id="cd08434">
    <property type="entry name" value="PBP2_GltC_like"/>
    <property type="match status" value="1"/>
</dbReference>
<dbReference type="SUPFAM" id="SSF46785">
    <property type="entry name" value="Winged helix' DNA-binding domain"/>
    <property type="match status" value="1"/>
</dbReference>
<dbReference type="Gene3D" id="1.10.10.10">
    <property type="entry name" value="Winged helix-like DNA-binding domain superfamily/Winged helix DNA-binding domain"/>
    <property type="match status" value="1"/>
</dbReference>
<evidence type="ECO:0000259" key="5">
    <source>
        <dbReference type="PROSITE" id="PS50931"/>
    </source>
</evidence>
<reference evidence="6 7" key="1">
    <citation type="submission" date="2019-09" db="EMBL/GenBank/DDBJ databases">
        <title>Goodfellowia gen. nov., a new genus of the Pseudonocardineae related to Actinoalloteichus, containing Goodfellowia coeruleoviolacea gen. nov., comb. nov. gen. nov., comb. nov.</title>
        <authorList>
            <person name="Labeda D."/>
        </authorList>
    </citation>
    <scope>NUCLEOTIDE SEQUENCE [LARGE SCALE GENOMIC DNA]</scope>
    <source>
        <strain evidence="6 7">AN110305</strain>
    </source>
</reference>
<accession>A0A5B2XJL9</accession>
<comment type="similarity">
    <text evidence="1">Belongs to the LysR transcriptional regulatory family.</text>
</comment>
<dbReference type="OrthoDB" id="9803735at2"/>
<evidence type="ECO:0000256" key="1">
    <source>
        <dbReference type="ARBA" id="ARBA00009437"/>
    </source>
</evidence>
<gene>
    <name evidence="6" type="ORF">F0L68_08640</name>
</gene>
<dbReference type="PANTHER" id="PTHR30346">
    <property type="entry name" value="TRANSCRIPTIONAL DUAL REGULATOR HCAR-RELATED"/>
    <property type="match status" value="1"/>
</dbReference>
<dbReference type="InterPro" id="IPR005119">
    <property type="entry name" value="LysR_subst-bd"/>
</dbReference>
<dbReference type="GO" id="GO:0003677">
    <property type="term" value="F:DNA binding"/>
    <property type="evidence" value="ECO:0007669"/>
    <property type="project" value="UniProtKB-KW"/>
</dbReference>
<dbReference type="GO" id="GO:0032993">
    <property type="term" value="C:protein-DNA complex"/>
    <property type="evidence" value="ECO:0007669"/>
    <property type="project" value="TreeGrafter"/>
</dbReference>
<dbReference type="InterPro" id="IPR036390">
    <property type="entry name" value="WH_DNA-bd_sf"/>
</dbReference>
<dbReference type="SUPFAM" id="SSF53850">
    <property type="entry name" value="Periplasmic binding protein-like II"/>
    <property type="match status" value="1"/>
</dbReference>
<comment type="caution">
    <text evidence="6">The sequence shown here is derived from an EMBL/GenBank/DDBJ whole genome shotgun (WGS) entry which is preliminary data.</text>
</comment>
<dbReference type="AlphaFoldDB" id="A0A5B2XJL9"/>
<evidence type="ECO:0000256" key="4">
    <source>
        <dbReference type="ARBA" id="ARBA00023163"/>
    </source>
</evidence>
<dbReference type="Pfam" id="PF03466">
    <property type="entry name" value="LysR_substrate"/>
    <property type="match status" value="1"/>
</dbReference>
<dbReference type="Proteomes" id="UP000323454">
    <property type="component" value="Unassembled WGS sequence"/>
</dbReference>
<dbReference type="Gene3D" id="3.40.190.290">
    <property type="match status" value="1"/>
</dbReference>
<reference evidence="6 7" key="2">
    <citation type="submission" date="2019-09" db="EMBL/GenBank/DDBJ databases">
        <authorList>
            <person name="Jin C."/>
        </authorList>
    </citation>
    <scope>NUCLEOTIDE SEQUENCE [LARGE SCALE GENOMIC DNA]</scope>
    <source>
        <strain evidence="6 7">AN110305</strain>
    </source>
</reference>
<organism evidence="6 7">
    <name type="scientific">Solihabitans fulvus</name>
    <dbReference type="NCBI Taxonomy" id="1892852"/>
    <lineage>
        <taxon>Bacteria</taxon>
        <taxon>Bacillati</taxon>
        <taxon>Actinomycetota</taxon>
        <taxon>Actinomycetes</taxon>
        <taxon>Pseudonocardiales</taxon>
        <taxon>Pseudonocardiaceae</taxon>
        <taxon>Solihabitans</taxon>
    </lineage>
</organism>
<dbReference type="InterPro" id="IPR000847">
    <property type="entry name" value="LysR_HTH_N"/>
</dbReference>
<dbReference type="InterPro" id="IPR036388">
    <property type="entry name" value="WH-like_DNA-bd_sf"/>
</dbReference>
<dbReference type="RefSeq" id="WP_149848955.1">
    <property type="nucleotide sequence ID" value="NZ_VUOB01000013.1"/>
</dbReference>
<evidence type="ECO:0000256" key="3">
    <source>
        <dbReference type="ARBA" id="ARBA00023125"/>
    </source>
</evidence>
<keyword evidence="2" id="KW-0805">Transcription regulation</keyword>
<protein>
    <submittedName>
        <fullName evidence="6">LysR family transcriptional regulator</fullName>
    </submittedName>
</protein>
<dbReference type="PANTHER" id="PTHR30346:SF28">
    <property type="entry name" value="HTH-TYPE TRANSCRIPTIONAL REGULATOR CYNR"/>
    <property type="match status" value="1"/>
</dbReference>
<evidence type="ECO:0000313" key="7">
    <source>
        <dbReference type="Proteomes" id="UP000323454"/>
    </source>
</evidence>
<keyword evidence="3" id="KW-0238">DNA-binding</keyword>
<dbReference type="PROSITE" id="PS50931">
    <property type="entry name" value="HTH_LYSR"/>
    <property type="match status" value="1"/>
</dbReference>
<evidence type="ECO:0000313" key="6">
    <source>
        <dbReference type="EMBL" id="KAA2264048.1"/>
    </source>
</evidence>
<keyword evidence="7" id="KW-1185">Reference proteome</keyword>
<dbReference type="Pfam" id="PF00126">
    <property type="entry name" value="HTH_1"/>
    <property type="match status" value="1"/>
</dbReference>
<feature type="domain" description="HTH lysR-type" evidence="5">
    <location>
        <begin position="17"/>
        <end position="69"/>
    </location>
</feature>
<keyword evidence="4" id="KW-0804">Transcription</keyword>
<dbReference type="GO" id="GO:0003700">
    <property type="term" value="F:DNA-binding transcription factor activity"/>
    <property type="evidence" value="ECO:0007669"/>
    <property type="project" value="InterPro"/>
</dbReference>
<name>A0A5B2XJL9_9PSEU</name>
<evidence type="ECO:0000256" key="2">
    <source>
        <dbReference type="ARBA" id="ARBA00023015"/>
    </source>
</evidence>
<dbReference type="EMBL" id="VUOB01000013">
    <property type="protein sequence ID" value="KAA2264048.1"/>
    <property type="molecule type" value="Genomic_DNA"/>
</dbReference>
<sequence>MLDERSQRLVTAVAPKLAMLRALATEQHVTRVAELLGMPQPTVSRWLAALGAELGTPLVVRSGRGVRLTRAGQQLADAAARSLGPLEAGCRRAVEESDPEHGHVVLGFLHLLGRSLVPELVRGFRELHPSVRFRLVQSSNRDVLAQLDSGGVDLALVAPLPVGEPGLRHVPLRQQELLLVVPAAHRLAGRRRVRIAELAEEEFVGIERGYGLRQITDELCAKAGFTPRMTFEGQETETVRGLVAAGLGVAMLPAAEPSTLPGVVELPLTPRAARTIGLVWAAGHPLAPAVRAFRDYARTTRT</sequence>